<protein>
    <submittedName>
        <fullName evidence="2">Uncharacterized protein</fullName>
    </submittedName>
</protein>
<proteinExistence type="predicted"/>
<accession>A0AAD9H9C7</accession>
<name>A0AAD9H9C7_9PEZI</name>
<dbReference type="AlphaFoldDB" id="A0AAD9H9C7"/>
<reference evidence="2" key="1">
    <citation type="submission" date="2021-06" db="EMBL/GenBank/DDBJ databases">
        <title>Comparative genomics, transcriptomics and evolutionary studies reveal genomic signatures of adaptation to plant cell wall in hemibiotrophic fungi.</title>
        <authorList>
            <consortium name="DOE Joint Genome Institute"/>
            <person name="Baroncelli R."/>
            <person name="Diaz J.F."/>
            <person name="Benocci T."/>
            <person name="Peng M."/>
            <person name="Battaglia E."/>
            <person name="Haridas S."/>
            <person name="Andreopoulos W."/>
            <person name="Labutti K."/>
            <person name="Pangilinan J."/>
            <person name="Floch G.L."/>
            <person name="Makela M.R."/>
            <person name="Henrissat B."/>
            <person name="Grigoriev I.V."/>
            <person name="Crouch J.A."/>
            <person name="De Vries R.P."/>
            <person name="Sukno S.A."/>
            <person name="Thon M.R."/>
        </authorList>
    </citation>
    <scope>NUCLEOTIDE SEQUENCE</scope>
    <source>
        <strain evidence="2">MAFF235873</strain>
    </source>
</reference>
<feature type="compositionally biased region" description="Basic and acidic residues" evidence="1">
    <location>
        <begin position="7"/>
        <end position="21"/>
    </location>
</feature>
<keyword evidence="3" id="KW-1185">Reference proteome</keyword>
<dbReference type="EMBL" id="MU842953">
    <property type="protein sequence ID" value="KAK2024826.1"/>
    <property type="molecule type" value="Genomic_DNA"/>
</dbReference>
<evidence type="ECO:0000313" key="3">
    <source>
        <dbReference type="Proteomes" id="UP001232148"/>
    </source>
</evidence>
<organism evidence="2 3">
    <name type="scientific">Colletotrichum zoysiae</name>
    <dbReference type="NCBI Taxonomy" id="1216348"/>
    <lineage>
        <taxon>Eukaryota</taxon>
        <taxon>Fungi</taxon>
        <taxon>Dikarya</taxon>
        <taxon>Ascomycota</taxon>
        <taxon>Pezizomycotina</taxon>
        <taxon>Sordariomycetes</taxon>
        <taxon>Hypocreomycetidae</taxon>
        <taxon>Glomerellales</taxon>
        <taxon>Glomerellaceae</taxon>
        <taxon>Colletotrichum</taxon>
        <taxon>Colletotrichum graminicola species complex</taxon>
    </lineage>
</organism>
<comment type="caution">
    <text evidence="2">The sequence shown here is derived from an EMBL/GenBank/DDBJ whole genome shotgun (WGS) entry which is preliminary data.</text>
</comment>
<evidence type="ECO:0000313" key="2">
    <source>
        <dbReference type="EMBL" id="KAK2024826.1"/>
    </source>
</evidence>
<gene>
    <name evidence="2" type="ORF">LX32DRAFT_643274</name>
</gene>
<sequence length="167" mass="18265">MLGPKDQGQRNDRHEHPETGRCKLQPTVYNSSLHGMNQRSGWACNPILALARTRGFEALRWLGRCDNLSAYLVAKTLLRTDIPPEPLSSPSAGNHCHGSLDSAGPPPQNSEWLWGKRQGAGAGGAKSSTVRDLGRRNGRVPSRCIQYALSNINLVHPMPGLRRADLI</sequence>
<feature type="region of interest" description="Disordered" evidence="1">
    <location>
        <begin position="1"/>
        <end position="23"/>
    </location>
</feature>
<dbReference type="Proteomes" id="UP001232148">
    <property type="component" value="Unassembled WGS sequence"/>
</dbReference>
<evidence type="ECO:0000256" key="1">
    <source>
        <dbReference type="SAM" id="MobiDB-lite"/>
    </source>
</evidence>
<feature type="region of interest" description="Disordered" evidence="1">
    <location>
        <begin position="90"/>
        <end position="135"/>
    </location>
</feature>